<evidence type="ECO:0000313" key="1">
    <source>
        <dbReference type="EMBL" id="KAF5094472.1"/>
    </source>
</evidence>
<dbReference type="EMBL" id="QVQA01000162">
    <property type="protein sequence ID" value="KAF5094472.1"/>
    <property type="molecule type" value="Genomic_DNA"/>
</dbReference>
<sequence>MDFLRHKKASSLPGLQKAYDEIYESSLRAQRAEANGDYQQALQAWKATKLIISQQLSSITATPKSNRESSLMTRIIEMERQCYDKINYLQQQTAQVRAVGYSPPSPVDTRKIKSGLVRSPSVPSAKVTRINSRSAPKRSATVPISSPLESTDDEEADDTASIDEDEWIKAARKKIKGKGIDENAANQIFNDVVVKGDPVYWDDIAGLDQAKTSLKETVVYPFLRPDLFRGLREPAQGILLFGPPGTGKTMLARAVAQESQSTFFSISASSLTSKFLGESEKLVRALFLMARALAPAIIFVDEIDSLLSARSDSGEHETSRRIKTEFLVQWSALQHAAAGKEHEDVSRVLVLAATNLPWVIDEAARRRFVRRQYIPLPEPETRARHLDKLLSHQKNSLTANEYARLVHMTNGFSGSDLTALAKDAAMGPLRELGEALLTTPTEKIRPIGFQDFEASLKTIRPSVSLEGLKVFEDWAAMYGSSGA</sequence>
<keyword evidence="2" id="KW-1185">Reference proteome</keyword>
<comment type="caution">
    <text evidence="1">The sequence shown here is derived from an EMBL/GenBank/DDBJ whole genome shotgun (WGS) entry which is preliminary data.</text>
</comment>
<proteinExistence type="predicted"/>
<dbReference type="Proteomes" id="UP000744676">
    <property type="component" value="Unassembled WGS sequence"/>
</dbReference>
<protein>
    <submittedName>
        <fullName evidence="1">Uncharacterized protein</fullName>
    </submittedName>
</protein>
<evidence type="ECO:0000313" key="2">
    <source>
        <dbReference type="Proteomes" id="UP000744676"/>
    </source>
</evidence>
<accession>A0ACB6V124</accession>
<name>A0ACB6V124_9ASCO</name>
<reference evidence="1 2" key="1">
    <citation type="journal article" date="2020" name="Front. Microbiol.">
        <title>Phenotypic and Genetic Characterization of the Cheese Ripening Yeast Geotrichum candidum.</title>
        <authorList>
            <person name="Perkins V."/>
            <person name="Vignola S."/>
            <person name="Lessard M.H."/>
            <person name="Plante P.L."/>
            <person name="Corbeil J."/>
            <person name="Dugat-Bony E."/>
            <person name="Frenette M."/>
            <person name="Labrie S."/>
        </authorList>
    </citation>
    <scope>NUCLEOTIDE SEQUENCE [LARGE SCALE GENOMIC DNA]</scope>
    <source>
        <strain evidence="1 2">LMA-1147</strain>
    </source>
</reference>
<gene>
    <name evidence="1" type="ORF">D0Z00_003519</name>
</gene>
<organism evidence="1 2">
    <name type="scientific">Geotrichum galactomycetum</name>
    <dbReference type="NCBI Taxonomy" id="27317"/>
    <lineage>
        <taxon>Eukaryota</taxon>
        <taxon>Fungi</taxon>
        <taxon>Dikarya</taxon>
        <taxon>Ascomycota</taxon>
        <taxon>Saccharomycotina</taxon>
        <taxon>Dipodascomycetes</taxon>
        <taxon>Dipodascales</taxon>
        <taxon>Dipodascaceae</taxon>
        <taxon>Geotrichum</taxon>
    </lineage>
</organism>